<evidence type="ECO:0000313" key="4">
    <source>
        <dbReference type="EMBL" id="OGF10540.1"/>
    </source>
</evidence>
<dbReference type="Proteomes" id="UP000177230">
    <property type="component" value="Unassembled WGS sequence"/>
</dbReference>
<accession>A0A1F5R7V9</accession>
<gene>
    <name evidence="4" type="ORF">A2024_09345</name>
</gene>
<reference evidence="4 5" key="1">
    <citation type="journal article" date="2016" name="Nat. Commun.">
        <title>Thousands of microbial genomes shed light on interconnected biogeochemical processes in an aquifer system.</title>
        <authorList>
            <person name="Anantharaman K."/>
            <person name="Brown C.T."/>
            <person name="Hug L.A."/>
            <person name="Sharon I."/>
            <person name="Castelle C.J."/>
            <person name="Probst A.J."/>
            <person name="Thomas B.C."/>
            <person name="Singh A."/>
            <person name="Wilkins M.J."/>
            <person name="Karaoz U."/>
            <person name="Brodie E.L."/>
            <person name="Williams K.H."/>
            <person name="Hubbard S.S."/>
            <person name="Banfield J.F."/>
        </authorList>
    </citation>
    <scope>NUCLEOTIDE SEQUENCE [LARGE SCALE GENOMIC DNA]</scope>
</reference>
<dbReference type="Pfam" id="PF00293">
    <property type="entry name" value="NUDIX"/>
    <property type="match status" value="1"/>
</dbReference>
<evidence type="ECO:0000313" key="5">
    <source>
        <dbReference type="Proteomes" id="UP000177230"/>
    </source>
</evidence>
<dbReference type="PANTHER" id="PTHR11839">
    <property type="entry name" value="UDP/ADP-SUGAR PYROPHOSPHATASE"/>
    <property type="match status" value="1"/>
</dbReference>
<dbReference type="GO" id="GO:0019693">
    <property type="term" value="P:ribose phosphate metabolic process"/>
    <property type="evidence" value="ECO:0007669"/>
    <property type="project" value="TreeGrafter"/>
</dbReference>
<dbReference type="GO" id="GO:0006753">
    <property type="term" value="P:nucleoside phosphate metabolic process"/>
    <property type="evidence" value="ECO:0007669"/>
    <property type="project" value="TreeGrafter"/>
</dbReference>
<dbReference type="GO" id="GO:0016787">
    <property type="term" value="F:hydrolase activity"/>
    <property type="evidence" value="ECO:0007669"/>
    <property type="project" value="UniProtKB-KW"/>
</dbReference>
<dbReference type="PANTHER" id="PTHR11839:SF18">
    <property type="entry name" value="NUDIX HYDROLASE DOMAIN-CONTAINING PROTEIN"/>
    <property type="match status" value="1"/>
</dbReference>
<dbReference type="SUPFAM" id="SSF55811">
    <property type="entry name" value="Nudix"/>
    <property type="match status" value="1"/>
</dbReference>
<dbReference type="AlphaFoldDB" id="A0A1F5R7V9"/>
<comment type="caution">
    <text evidence="4">The sequence shown here is derived from an EMBL/GenBank/DDBJ whole genome shotgun (WGS) entry which is preliminary data.</text>
</comment>
<proteinExistence type="predicted"/>
<evidence type="ECO:0000259" key="3">
    <source>
        <dbReference type="PROSITE" id="PS51462"/>
    </source>
</evidence>
<feature type="domain" description="Nudix hydrolase" evidence="3">
    <location>
        <begin position="45"/>
        <end position="177"/>
    </location>
</feature>
<organism evidence="4 5">
    <name type="scientific">Candidatus Edwardsbacteria bacterium GWF2_54_11</name>
    <dbReference type="NCBI Taxonomy" id="1817851"/>
    <lineage>
        <taxon>Bacteria</taxon>
        <taxon>Candidatus Edwardsiibacteriota</taxon>
    </lineage>
</organism>
<dbReference type="PROSITE" id="PS51462">
    <property type="entry name" value="NUDIX"/>
    <property type="match status" value="1"/>
</dbReference>
<keyword evidence="2" id="KW-0378">Hydrolase</keyword>
<sequence length="188" mass="21140">MSEEANKHGWKTVGTKQAYQNPWIAVREDRIIYPNGQPGIYGVVEKGPGVAVIALDNQKNLCLVRQYRYPLDDVFLELPAGAIHQGETEIESVRRELFEETGIRAGRLERLGNFYTALGHETAEIIAYLADQLEPDRHSLANQQHDESILEIVRLPVGRVKQMMARDEIKCGISLAALSLLFVKYPGL</sequence>
<dbReference type="GO" id="GO:0005829">
    <property type="term" value="C:cytosol"/>
    <property type="evidence" value="ECO:0007669"/>
    <property type="project" value="TreeGrafter"/>
</dbReference>
<comment type="cofactor">
    <cofactor evidence="1">
        <name>Mg(2+)</name>
        <dbReference type="ChEBI" id="CHEBI:18420"/>
    </cofactor>
</comment>
<dbReference type="Gene3D" id="3.90.79.10">
    <property type="entry name" value="Nucleoside Triphosphate Pyrophosphohydrolase"/>
    <property type="match status" value="1"/>
</dbReference>
<evidence type="ECO:0000256" key="2">
    <source>
        <dbReference type="ARBA" id="ARBA00022801"/>
    </source>
</evidence>
<protein>
    <recommendedName>
        <fullName evidence="3">Nudix hydrolase domain-containing protein</fullName>
    </recommendedName>
</protein>
<evidence type="ECO:0000256" key="1">
    <source>
        <dbReference type="ARBA" id="ARBA00001946"/>
    </source>
</evidence>
<dbReference type="InterPro" id="IPR015797">
    <property type="entry name" value="NUDIX_hydrolase-like_dom_sf"/>
</dbReference>
<name>A0A1F5R7V9_9BACT</name>
<dbReference type="EMBL" id="MFFM01000038">
    <property type="protein sequence ID" value="OGF10540.1"/>
    <property type="molecule type" value="Genomic_DNA"/>
</dbReference>
<dbReference type="InterPro" id="IPR000086">
    <property type="entry name" value="NUDIX_hydrolase_dom"/>
</dbReference>